<feature type="compositionally biased region" description="Acidic residues" evidence="8">
    <location>
        <begin position="1417"/>
        <end position="1427"/>
    </location>
</feature>
<evidence type="ECO:0000259" key="10">
    <source>
        <dbReference type="PROSITE" id="PS50089"/>
    </source>
</evidence>
<dbReference type="GO" id="GO:0016787">
    <property type="term" value="F:hydrolase activity"/>
    <property type="evidence" value="ECO:0007669"/>
    <property type="project" value="UniProtKB-KW"/>
</dbReference>
<dbReference type="FunFam" id="3.40.50.10810:FF:000059">
    <property type="entry name" value="SNF2 family helicase/ATPase, putative"/>
    <property type="match status" value="1"/>
</dbReference>
<dbReference type="InterPro" id="IPR014001">
    <property type="entry name" value="Helicase_ATP-bd"/>
</dbReference>
<feature type="domain" description="RING-type" evidence="10">
    <location>
        <begin position="1804"/>
        <end position="1842"/>
    </location>
</feature>
<protein>
    <submittedName>
        <fullName evidence="13">Uncharacterized protein</fullName>
    </submittedName>
</protein>
<dbReference type="InterPro" id="IPR000330">
    <property type="entry name" value="SNF2_N"/>
</dbReference>
<feature type="compositionally biased region" description="Polar residues" evidence="8">
    <location>
        <begin position="1403"/>
        <end position="1413"/>
    </location>
</feature>
<dbReference type="InterPro" id="IPR056948">
    <property type="entry name" value="PNGaseA_N"/>
</dbReference>
<dbReference type="SMART" id="SM00487">
    <property type="entry name" value="DEXDc"/>
    <property type="match status" value="1"/>
</dbReference>
<dbReference type="PANTHER" id="PTHR45865:SF1">
    <property type="entry name" value="E3 UBIQUITIN-PROTEIN LIGASE SHPRH"/>
    <property type="match status" value="1"/>
</dbReference>
<feature type="domain" description="Helicase C-terminal" evidence="12">
    <location>
        <begin position="1908"/>
        <end position="2057"/>
    </location>
</feature>
<feature type="transmembrane region" description="Helical" evidence="9">
    <location>
        <begin position="84"/>
        <end position="105"/>
    </location>
</feature>
<feature type="domain" description="Helicase ATP-binding" evidence="11">
    <location>
        <begin position="1006"/>
        <end position="1205"/>
    </location>
</feature>
<dbReference type="InterPro" id="IPR013083">
    <property type="entry name" value="Znf_RING/FYVE/PHD"/>
</dbReference>
<evidence type="ECO:0000256" key="2">
    <source>
        <dbReference type="ARBA" id="ARBA00022741"/>
    </source>
</evidence>
<dbReference type="GeneID" id="30999782"/>
<keyword evidence="9" id="KW-0472">Membrane</keyword>
<comment type="caution">
    <text evidence="13">The sequence shown here is derived from an EMBL/GenBank/DDBJ whole genome shotgun (WGS) entry which is preliminary data.</text>
</comment>
<dbReference type="SUPFAM" id="SSF52540">
    <property type="entry name" value="P-loop containing nucleoside triphosphate hydrolases"/>
    <property type="match status" value="2"/>
</dbReference>
<dbReference type="InterPro" id="IPR059033">
    <property type="entry name" value="C144_05_dom"/>
</dbReference>
<dbReference type="Pfam" id="PF26021">
    <property type="entry name" value="Ferritin_C144_05"/>
    <property type="match status" value="1"/>
</dbReference>
<keyword evidence="9" id="KW-1133">Transmembrane helix</keyword>
<evidence type="ECO:0000313" key="13">
    <source>
        <dbReference type="EMBL" id="OKL64331.1"/>
    </source>
</evidence>
<keyword evidence="1" id="KW-0479">Metal-binding</keyword>
<accession>A0A225ARW9</accession>
<keyword evidence="3 7" id="KW-0863">Zinc-finger</keyword>
<dbReference type="InterPro" id="IPR001650">
    <property type="entry name" value="Helicase_C-like"/>
</dbReference>
<dbReference type="RefSeq" id="XP_020124452.1">
    <property type="nucleotide sequence ID" value="XM_020260068.1"/>
</dbReference>
<keyword evidence="2" id="KW-0547">Nucleotide-binding</keyword>
<dbReference type="Pfam" id="PF25156">
    <property type="entry name" value="PNGase_A_C"/>
    <property type="match status" value="1"/>
</dbReference>
<keyword evidence="14" id="KW-1185">Reference proteome</keyword>
<dbReference type="GO" id="GO:0000209">
    <property type="term" value="P:protein polyubiquitination"/>
    <property type="evidence" value="ECO:0007669"/>
    <property type="project" value="TreeGrafter"/>
</dbReference>
<feature type="transmembrane region" description="Helical" evidence="9">
    <location>
        <begin position="12"/>
        <end position="32"/>
    </location>
</feature>
<dbReference type="Gene3D" id="3.40.50.300">
    <property type="entry name" value="P-loop containing nucleotide triphosphate hydrolases"/>
    <property type="match status" value="1"/>
</dbReference>
<dbReference type="GO" id="GO:0005524">
    <property type="term" value="F:ATP binding"/>
    <property type="evidence" value="ECO:0007669"/>
    <property type="project" value="InterPro"/>
</dbReference>
<feature type="region of interest" description="Disordered" evidence="8">
    <location>
        <begin position="2116"/>
        <end position="2135"/>
    </location>
</feature>
<dbReference type="PROSITE" id="PS00518">
    <property type="entry name" value="ZF_RING_1"/>
    <property type="match status" value="1"/>
</dbReference>
<dbReference type="OrthoDB" id="5330228at2759"/>
<dbReference type="CDD" id="cd18070">
    <property type="entry name" value="DEXQc_SHPRH"/>
    <property type="match status" value="1"/>
</dbReference>
<dbReference type="CDD" id="cd18793">
    <property type="entry name" value="SF2_C_SNF"/>
    <property type="match status" value="1"/>
</dbReference>
<keyword evidence="5" id="KW-0862">Zinc</keyword>
<evidence type="ECO:0000259" key="11">
    <source>
        <dbReference type="PROSITE" id="PS51192"/>
    </source>
</evidence>
<gene>
    <name evidence="13" type="ORF">UA08_00027</name>
</gene>
<dbReference type="FunFam" id="3.40.50.300:FF:001870">
    <property type="entry name" value="SNF2 family helicase/ATPase, putative"/>
    <property type="match status" value="1"/>
</dbReference>
<dbReference type="GO" id="GO:0006974">
    <property type="term" value="P:DNA damage response"/>
    <property type="evidence" value="ECO:0007669"/>
    <property type="project" value="TreeGrafter"/>
</dbReference>
<dbReference type="PROSITE" id="PS51192">
    <property type="entry name" value="HELICASE_ATP_BIND_1"/>
    <property type="match status" value="1"/>
</dbReference>
<dbReference type="STRING" id="1441469.A0A225ARW9"/>
<evidence type="ECO:0000259" key="12">
    <source>
        <dbReference type="PROSITE" id="PS51194"/>
    </source>
</evidence>
<feature type="region of interest" description="Disordered" evidence="8">
    <location>
        <begin position="1401"/>
        <end position="1432"/>
    </location>
</feature>
<evidence type="ECO:0000256" key="5">
    <source>
        <dbReference type="ARBA" id="ARBA00022833"/>
    </source>
</evidence>
<keyword evidence="6" id="KW-0067">ATP-binding</keyword>
<dbReference type="PANTHER" id="PTHR45865">
    <property type="entry name" value="E3 UBIQUITIN-PROTEIN LIGASE SHPRH FAMILY MEMBER"/>
    <property type="match status" value="1"/>
</dbReference>
<dbReference type="PROSITE" id="PS50089">
    <property type="entry name" value="ZF_RING_2"/>
    <property type="match status" value="1"/>
</dbReference>
<evidence type="ECO:0000256" key="8">
    <source>
        <dbReference type="SAM" id="MobiDB-lite"/>
    </source>
</evidence>
<proteinExistence type="predicted"/>
<evidence type="ECO:0000256" key="4">
    <source>
        <dbReference type="ARBA" id="ARBA00022801"/>
    </source>
</evidence>
<dbReference type="Pfam" id="PF00176">
    <property type="entry name" value="SNF2-rel_dom"/>
    <property type="match status" value="1"/>
</dbReference>
<dbReference type="Pfam" id="PF13920">
    <property type="entry name" value="zf-C3HC4_3"/>
    <property type="match status" value="1"/>
</dbReference>
<dbReference type="InterPro" id="IPR017907">
    <property type="entry name" value="Znf_RING_CS"/>
</dbReference>
<keyword evidence="4" id="KW-0378">Hydrolase</keyword>
<dbReference type="SMART" id="SM00184">
    <property type="entry name" value="RING"/>
    <property type="match status" value="1"/>
</dbReference>
<dbReference type="SUPFAM" id="SSF57850">
    <property type="entry name" value="RING/U-box"/>
    <property type="match status" value="1"/>
</dbReference>
<keyword evidence="9" id="KW-0812">Transmembrane</keyword>
<name>A0A225ARW9_TALAT</name>
<dbReference type="InterPro" id="IPR049730">
    <property type="entry name" value="SNF2/RAD54-like_C"/>
</dbReference>
<dbReference type="GO" id="GO:0008270">
    <property type="term" value="F:zinc ion binding"/>
    <property type="evidence" value="ECO:0007669"/>
    <property type="project" value="UniProtKB-KW"/>
</dbReference>
<dbReference type="InterPro" id="IPR001841">
    <property type="entry name" value="Znf_RING"/>
</dbReference>
<dbReference type="InterPro" id="IPR027417">
    <property type="entry name" value="P-loop_NTPase"/>
</dbReference>
<dbReference type="Pfam" id="PF00271">
    <property type="entry name" value="Helicase_C"/>
    <property type="match status" value="1"/>
</dbReference>
<reference evidence="13 14" key="1">
    <citation type="submission" date="2015-06" db="EMBL/GenBank/DDBJ databases">
        <title>Talaromyces atroroseus IBT 11181 draft genome.</title>
        <authorList>
            <person name="Rasmussen K.B."/>
            <person name="Rasmussen S."/>
            <person name="Petersen B."/>
            <person name="Sicheritz-Ponten T."/>
            <person name="Mortensen U.H."/>
            <person name="Thrane U."/>
        </authorList>
    </citation>
    <scope>NUCLEOTIDE SEQUENCE [LARGE SCALE GENOMIC DNA]</scope>
    <source>
        <strain evidence="13 14">IBT 11181</strain>
    </source>
</reference>
<dbReference type="PROSITE" id="PS51194">
    <property type="entry name" value="HELICASE_CTER"/>
    <property type="match status" value="1"/>
</dbReference>
<evidence type="ECO:0000256" key="9">
    <source>
        <dbReference type="SAM" id="Phobius"/>
    </source>
</evidence>
<evidence type="ECO:0000256" key="1">
    <source>
        <dbReference type="ARBA" id="ARBA00022723"/>
    </source>
</evidence>
<evidence type="ECO:0000256" key="7">
    <source>
        <dbReference type="PROSITE-ProRule" id="PRU00175"/>
    </source>
</evidence>
<evidence type="ECO:0000256" key="6">
    <source>
        <dbReference type="ARBA" id="ARBA00022840"/>
    </source>
</evidence>
<dbReference type="Gene3D" id="3.40.50.10810">
    <property type="entry name" value="Tandem AAA-ATPase domain"/>
    <property type="match status" value="1"/>
</dbReference>
<dbReference type="Pfam" id="PF12222">
    <property type="entry name" value="PNGaseA"/>
    <property type="match status" value="1"/>
</dbReference>
<evidence type="ECO:0000313" key="14">
    <source>
        <dbReference type="Proteomes" id="UP000214365"/>
    </source>
</evidence>
<dbReference type="InterPro" id="IPR038718">
    <property type="entry name" value="SNF2-like_sf"/>
</dbReference>
<dbReference type="GO" id="GO:0061630">
    <property type="term" value="F:ubiquitin protein ligase activity"/>
    <property type="evidence" value="ECO:0007669"/>
    <property type="project" value="TreeGrafter"/>
</dbReference>
<dbReference type="PROSITE" id="PS51257">
    <property type="entry name" value="PROKAR_LIPOPROTEIN"/>
    <property type="match status" value="1"/>
</dbReference>
<dbReference type="EMBL" id="LFMY01000001">
    <property type="protein sequence ID" value="OKL64331.1"/>
    <property type="molecule type" value="Genomic_DNA"/>
</dbReference>
<dbReference type="InterPro" id="IPR052583">
    <property type="entry name" value="ATP-helicase/E3_Ub-Ligase"/>
</dbReference>
<dbReference type="Proteomes" id="UP000214365">
    <property type="component" value="Unassembled WGS sequence"/>
</dbReference>
<evidence type="ECO:0000256" key="3">
    <source>
        <dbReference type="ARBA" id="ARBA00022771"/>
    </source>
</evidence>
<dbReference type="Gene3D" id="3.30.40.10">
    <property type="entry name" value="Zinc/RING finger domain, C3HC4 (zinc finger)"/>
    <property type="match status" value="1"/>
</dbReference>
<organism evidence="13 14">
    <name type="scientific">Talaromyces atroroseus</name>
    <dbReference type="NCBI Taxonomy" id="1441469"/>
    <lineage>
        <taxon>Eukaryota</taxon>
        <taxon>Fungi</taxon>
        <taxon>Dikarya</taxon>
        <taxon>Ascomycota</taxon>
        <taxon>Pezizomycotina</taxon>
        <taxon>Eurotiomycetes</taxon>
        <taxon>Eurotiomycetidae</taxon>
        <taxon>Eurotiales</taxon>
        <taxon>Trichocomaceae</taxon>
        <taxon>Talaromyces</taxon>
        <taxon>Talaromyces sect. Trachyspermi</taxon>
    </lineage>
</organism>
<dbReference type="GO" id="GO:0005634">
    <property type="term" value="C:nucleus"/>
    <property type="evidence" value="ECO:0007669"/>
    <property type="project" value="TreeGrafter"/>
</dbReference>
<sequence>MKFGDIRFVYEYYDSFYLVAALIPVWAGCRLVRWYQSARQPPTVLRDETINPGILSSKECHPEQEAFLGRSSHCQRVRTHRTDIMRILSSLCLGLCGLYSCVAAFSDDYTHHLRRQFTAGNSSGVLVDFEVYKPVEFDPASQACNEVILLMEHEFAYSYGEPFVGNYTPPDCDFDTVRINFTVTSRGRQYDRLALMYLNSTEVFRTSTAEPTTDGIVWTYIKEMSQYRSLWKSPQKIIFDLGNLIDSTYTGTFNTALTASFTKENSGRVADVIYPISALQGAENAASAFTVPSDNATVDLIFPSNAQRAVVSISACGQSDEEFWWSAVLNQDTNDFDSTIGELYGYSPFREVQLFIDGMLAGVVWPFPVIFTGGVAPGLWRPIVGIDAFDLREPEIDISPFIPLLLDGKAHSFEIKVAGLDTPSNGTATLVETVNSYWVVTGKVFIYLNESGKSNITSIGTAPTISAPDPQFSFTRSLVTNSSGVNETLSYSVQAHRTLKITSGQSSWTQDLSYSNDGYLNQDGLSQWNLQNTTGTSSTAGIGLDGTWEEYQTSFSYPIEANTTYGIGSDYLTIDAIVDRGLSISSTGGLGISTYTLTSGAVDLQTRQWGTATYLGITGGSSYSSGDTSDEFAEISDGTSYSTYVHAINGTVVTPGNDSHSLSSAAQQGLSDKISLSQTHIHSLAQSIHTLIQSQSEINDERPRKRRKVEQDVFKSPIRVETGDGDFVVLCRVTINLIYPGENLPDSPETGCELPVLLKYRHQKQNSLSSDNGQPSREPTCDKAGDEHWLELRTINRKQSLSFPLLGAADVEEIVSHLSLATCATPLDTTTGDLPYFAYRARLVSYGDSQSFRLVADVQWKNSLVIPSNFKGKPEAGLAFARYTPAAEGFHHNITNGSNNGRLAQSHWTPRDFYDNVHVPLVTPEASAKIDCPLTKCTLYPFQTRALRWLLEKEGVEVDSEGDVVSRRIENKFLPESFKEFIDVEGRRCFASQLYKVATTDLSQWSDSIRSLRGGILAEEMGLGKTVEMISLICLHQCVMSIDENIDENHGLTKSRATLIITPPAILEQWRQELQKHAPALSIFDYTGLESYSKMSQEDILRTLSETDVVLTTYNVLSREVYRAVDPPRRNMRHAKRFITPKSPLVRISWWRVCLDEAQMIENGVSNAAQVARLVPRINAWAVTGTPIRKDMKDLFGLLQFLKYEPFCNSVELWTRLFRDFYPAFKSTINRLALRHSKDFIRKDLNLPLQKRVVITTPFTAVEEQNYSQLFEQMCDECGVDYTGNPLTADWDPESRSSIDKMRHWLTRLRQSCLHPEVAPWNRKALGIRGGPLRSVDEVLAVMIDQNENLTRAEERLLLLSRARRGQLLENALHRHEALELWQKCLERATEMVKDCREELRAEQTTTGPNVANSEISDSDSEKDETDESGKNGRVGTIRLRLRAALEVQHICKFFTANAYYQIKTDPKLTAPDSEEFKALGKSEEAAYDEAKLMRKEMLKDVTRKARKYIKTINEKAQTKSFVRIPMMNAKLPTLGIEARRLFERLEDFCDALNQHRDKYIALRDDMVKLLRKSLVDEEENGELEGNEYETSTKHQDEMYVYMEGLRVMFADRHDALTGQKNSLIDHEAKVGVAEAEKGNGPSPELYLAMMKARDEVKPKLELGSLRGIASDMRSLVTSLEWQANEGSSRARAELVIANEALARVGKISSEQGKAIRDLEREVELFRDTMNQRLEYYRQLQQISDTVAPYDEASVGKPLNQEVYQSKLEAEKKIEDKLSALQSKGKYLLHLRDESGPDESTRICVICQSPFENGVLTICGHKYCKSCLRAWWSQHRTCPMCKRKLKSGDFHQITYKPQELIVREERTPTKLEYGRPSQNGIYSDISSGVLQEIKNIDLSVSFGTKVDTLSRHLLWLRDNDPGAKSIVFSQYSGFLNVLSTAFSRCGIGYSSVESKNGIQRFKEDPAVECFLLHARAHSSGLNLVNASHVFLCEPLINTAIELQAIARVHRIGQHRPTTVWMYLVSDTVEESIYQISVSRRLSHVVQKEKEKKEEERHSPFQNGKIAGEENLHETAIESANSLEIQQANLGKLLATGSAGGGELVGKDDLWQCLFGNGQKRTSPEQNPGALREVDRFLRGEAAEKRKQDAIDL</sequence>